<comment type="caution">
    <text evidence="7">The sequence shown here is derived from an EMBL/GenBank/DDBJ whole genome shotgun (WGS) entry which is preliminary data.</text>
</comment>
<dbReference type="PANTHER" id="PTHR43557">
    <property type="entry name" value="APOPTOSIS-INDUCING FACTOR 1"/>
    <property type="match status" value="1"/>
</dbReference>
<evidence type="ECO:0000259" key="5">
    <source>
        <dbReference type="Pfam" id="PF07992"/>
    </source>
</evidence>
<comment type="cofactor">
    <cofactor evidence="1">
        <name>FAD</name>
        <dbReference type="ChEBI" id="CHEBI:57692"/>
    </cofactor>
</comment>
<dbReference type="Gene3D" id="3.30.390.30">
    <property type="match status" value="1"/>
</dbReference>
<dbReference type="SUPFAM" id="SSF55424">
    <property type="entry name" value="FAD/NAD-linked reductases, dimerisation (C-terminal) domain"/>
    <property type="match status" value="1"/>
</dbReference>
<dbReference type="GO" id="GO:0016651">
    <property type="term" value="F:oxidoreductase activity, acting on NAD(P)H"/>
    <property type="evidence" value="ECO:0007669"/>
    <property type="project" value="TreeGrafter"/>
</dbReference>
<accession>A0A937D807</accession>
<keyword evidence="8" id="KW-1185">Reference proteome</keyword>
<dbReference type="PRINTS" id="PR00411">
    <property type="entry name" value="PNDRDTASEI"/>
</dbReference>
<dbReference type="RefSeq" id="WP_201684613.1">
    <property type="nucleotide sequence ID" value="NZ_JAEQNA010000005.1"/>
</dbReference>
<protein>
    <submittedName>
        <fullName evidence="7">FAD-dependent oxidoreductase</fullName>
    </submittedName>
</protein>
<dbReference type="InterPro" id="IPR050446">
    <property type="entry name" value="FAD-oxidoreductase/Apoptosis"/>
</dbReference>
<dbReference type="PRINTS" id="PR00368">
    <property type="entry name" value="FADPNR"/>
</dbReference>
<evidence type="ECO:0000256" key="4">
    <source>
        <dbReference type="ARBA" id="ARBA00023002"/>
    </source>
</evidence>
<dbReference type="AlphaFoldDB" id="A0A937D807"/>
<dbReference type="EMBL" id="JAEQNA010000005">
    <property type="protein sequence ID" value="MBL0421536.1"/>
    <property type="molecule type" value="Genomic_DNA"/>
</dbReference>
<keyword evidence="2" id="KW-0285">Flavoprotein</keyword>
<organism evidence="7 8">
    <name type="scientific">Ramlibacter aurantiacus</name>
    <dbReference type="NCBI Taxonomy" id="2801330"/>
    <lineage>
        <taxon>Bacteria</taxon>
        <taxon>Pseudomonadati</taxon>
        <taxon>Pseudomonadota</taxon>
        <taxon>Betaproteobacteria</taxon>
        <taxon>Burkholderiales</taxon>
        <taxon>Comamonadaceae</taxon>
        <taxon>Ramlibacter</taxon>
    </lineage>
</organism>
<evidence type="ECO:0000259" key="6">
    <source>
        <dbReference type="Pfam" id="PF14759"/>
    </source>
</evidence>
<dbReference type="InterPro" id="IPR023753">
    <property type="entry name" value="FAD/NAD-binding_dom"/>
</dbReference>
<dbReference type="Pfam" id="PF07992">
    <property type="entry name" value="Pyr_redox_2"/>
    <property type="match status" value="1"/>
</dbReference>
<feature type="domain" description="Reductase C-terminal" evidence="6">
    <location>
        <begin position="323"/>
        <end position="405"/>
    </location>
</feature>
<dbReference type="InterPro" id="IPR036188">
    <property type="entry name" value="FAD/NAD-bd_sf"/>
</dbReference>
<proteinExistence type="predicted"/>
<evidence type="ECO:0000313" key="7">
    <source>
        <dbReference type="EMBL" id="MBL0421536.1"/>
    </source>
</evidence>
<evidence type="ECO:0000256" key="1">
    <source>
        <dbReference type="ARBA" id="ARBA00001974"/>
    </source>
</evidence>
<sequence length="418" mass="44584">MTTGCIVIVGAGQSAAVAAHALRDGGHDGAIVMVGREPHRPYERPPLSKAVLVGAEEPRLDVLADDDWLRCNVDLLSGIEAVRLDPAQRRLHLAGGRTIDYDKCLLATGGEPRLLPWAPCGGERIHYLRTVDDARRLRASLRARPRIAILGGGFLGLEVAHSALAAGAVVTVIESAPALLTRFLPAEVSGWLEATLRSEGAHLRLGTSVTRVEPMGDRPLLLVTGDGERLEVDELLVCVGMSPNDALAREAGLAIAPGAGVLVDASCRTSDPNVYACGDCASQQRPGQQQPTRLESWQNANEQARIAAAAMLGSAPPVPPFPWFWTEQGRHNIQMLGLPAAGLDYVRRGDPASGKALWIGHRGGVPMQGVALNAGGELRALRPLFDRARPVPMHEFAQDHLNLRAWAKQLLAEPAATL</sequence>
<keyword evidence="4" id="KW-0560">Oxidoreductase</keyword>
<dbReference type="PANTHER" id="PTHR43557:SF2">
    <property type="entry name" value="RIESKE DOMAIN-CONTAINING PROTEIN-RELATED"/>
    <property type="match status" value="1"/>
</dbReference>
<evidence type="ECO:0000256" key="2">
    <source>
        <dbReference type="ARBA" id="ARBA00022630"/>
    </source>
</evidence>
<dbReference type="Pfam" id="PF14759">
    <property type="entry name" value="Reductase_C"/>
    <property type="match status" value="1"/>
</dbReference>
<feature type="domain" description="FAD/NAD(P)-binding" evidence="5">
    <location>
        <begin position="6"/>
        <end position="304"/>
    </location>
</feature>
<dbReference type="InterPro" id="IPR016156">
    <property type="entry name" value="FAD/NAD-linked_Rdtase_dimer_sf"/>
</dbReference>
<gene>
    <name evidence="7" type="ORF">JI739_14350</name>
</gene>
<name>A0A937D807_9BURK</name>
<keyword evidence="3" id="KW-0274">FAD</keyword>
<dbReference type="SUPFAM" id="SSF51905">
    <property type="entry name" value="FAD/NAD(P)-binding domain"/>
    <property type="match status" value="1"/>
</dbReference>
<reference evidence="7" key="1">
    <citation type="submission" date="2021-01" db="EMBL/GenBank/DDBJ databases">
        <title>Ramlibacter sp. strain AW1 16S ribosomal RNA gene Genome sequencing and assembly.</title>
        <authorList>
            <person name="Kang M."/>
        </authorList>
    </citation>
    <scope>NUCLEOTIDE SEQUENCE</scope>
    <source>
        <strain evidence="7">AW1</strain>
    </source>
</reference>
<dbReference type="GO" id="GO:0005737">
    <property type="term" value="C:cytoplasm"/>
    <property type="evidence" value="ECO:0007669"/>
    <property type="project" value="TreeGrafter"/>
</dbReference>
<dbReference type="Proteomes" id="UP000613011">
    <property type="component" value="Unassembled WGS sequence"/>
</dbReference>
<dbReference type="Gene3D" id="3.50.50.60">
    <property type="entry name" value="FAD/NAD(P)-binding domain"/>
    <property type="match status" value="2"/>
</dbReference>
<evidence type="ECO:0000256" key="3">
    <source>
        <dbReference type="ARBA" id="ARBA00022827"/>
    </source>
</evidence>
<evidence type="ECO:0000313" key="8">
    <source>
        <dbReference type="Proteomes" id="UP000613011"/>
    </source>
</evidence>
<dbReference type="InterPro" id="IPR028202">
    <property type="entry name" value="Reductase_C"/>
</dbReference>